<dbReference type="EMBL" id="AVQL01000445">
    <property type="protein sequence ID" value="KEQ00747.1"/>
    <property type="molecule type" value="Genomic_DNA"/>
</dbReference>
<dbReference type="AlphaFoldDB" id="A0A074VA43"/>
<dbReference type="InterPro" id="IPR050744">
    <property type="entry name" value="AI-2_Isomerase_LsrG"/>
</dbReference>
<evidence type="ECO:0000313" key="2">
    <source>
        <dbReference type="EMBL" id="KEQ00747.1"/>
    </source>
</evidence>
<dbReference type="InterPro" id="IPR007138">
    <property type="entry name" value="ABM_dom"/>
</dbReference>
<dbReference type="InterPro" id="IPR011008">
    <property type="entry name" value="Dimeric_a/b-barrel"/>
</dbReference>
<organism evidence="2 3">
    <name type="scientific">Snodgrassella alvi SCGC AB-598-J21</name>
    <dbReference type="NCBI Taxonomy" id="1385367"/>
    <lineage>
        <taxon>Bacteria</taxon>
        <taxon>Pseudomonadati</taxon>
        <taxon>Pseudomonadota</taxon>
        <taxon>Betaproteobacteria</taxon>
        <taxon>Neisseriales</taxon>
        <taxon>Neisseriaceae</taxon>
        <taxon>Snodgrassella</taxon>
    </lineage>
</organism>
<dbReference type="Pfam" id="PF03992">
    <property type="entry name" value="ABM"/>
    <property type="match status" value="1"/>
</dbReference>
<protein>
    <recommendedName>
        <fullName evidence="1">ABM domain-containing protein</fullName>
    </recommendedName>
</protein>
<evidence type="ECO:0000259" key="1">
    <source>
        <dbReference type="PROSITE" id="PS51725"/>
    </source>
</evidence>
<dbReference type="SUPFAM" id="SSF54909">
    <property type="entry name" value="Dimeric alpha+beta barrel"/>
    <property type="match status" value="1"/>
</dbReference>
<name>A0A074VA43_9NEIS</name>
<dbReference type="PANTHER" id="PTHR33336">
    <property type="entry name" value="QUINOL MONOOXYGENASE YGIN-RELATED"/>
    <property type="match status" value="1"/>
</dbReference>
<dbReference type="GO" id="GO:0016491">
    <property type="term" value="F:oxidoreductase activity"/>
    <property type="evidence" value="ECO:0007669"/>
    <property type="project" value="TreeGrafter"/>
</dbReference>
<proteinExistence type="predicted"/>
<dbReference type="Gene3D" id="3.30.70.100">
    <property type="match status" value="1"/>
</dbReference>
<evidence type="ECO:0000313" key="3">
    <source>
        <dbReference type="Proteomes" id="UP000027644"/>
    </source>
</evidence>
<accession>A0A074VA43</accession>
<dbReference type="PANTHER" id="PTHR33336:SF3">
    <property type="entry name" value="ABM DOMAIN-CONTAINING PROTEIN"/>
    <property type="match status" value="1"/>
</dbReference>
<dbReference type="GO" id="GO:0005829">
    <property type="term" value="C:cytosol"/>
    <property type="evidence" value="ECO:0007669"/>
    <property type="project" value="TreeGrafter"/>
</dbReference>
<dbReference type="PROSITE" id="PS51725">
    <property type="entry name" value="ABM"/>
    <property type="match status" value="1"/>
</dbReference>
<comment type="caution">
    <text evidence="2">The sequence shown here is derived from an EMBL/GenBank/DDBJ whole genome shotgun (WGS) entry which is preliminary data.</text>
</comment>
<gene>
    <name evidence="2" type="ORF">SASC598J21_014350</name>
</gene>
<sequence length="100" mass="11463">MSQPIKLIAIMDLKANAWINIAAAVEQCVELSRKEKGNVFYTVNKDLDKDDRIIFIECWADDAAINEHGNTVHFQNLIKTVEPYLREPMQLIKLSEITAF</sequence>
<reference evidence="2 3" key="1">
    <citation type="journal article" date="2014" name="PLoS Genet.">
        <title>Hidden diversity in honey bee gut symbionts detected by single-cell genomics.</title>
        <authorList>
            <person name="Engel P."/>
            <person name="Stepanauskas R."/>
            <person name="Moran N."/>
        </authorList>
    </citation>
    <scope>NUCLEOTIDE SEQUENCE [LARGE SCALE GENOMIC DNA]</scope>
    <source>
        <strain evidence="2 3">SCGC AB-598-J21</strain>
    </source>
</reference>
<dbReference type="Proteomes" id="UP000027644">
    <property type="component" value="Unassembled WGS sequence"/>
</dbReference>
<feature type="domain" description="ABM" evidence="1">
    <location>
        <begin position="5"/>
        <end position="97"/>
    </location>
</feature>